<dbReference type="Proteomes" id="UP000887580">
    <property type="component" value="Unplaced"/>
</dbReference>
<evidence type="ECO:0000313" key="1">
    <source>
        <dbReference type="Proteomes" id="UP000887580"/>
    </source>
</evidence>
<accession>A0AC35GRH2</accession>
<evidence type="ECO:0000313" key="2">
    <source>
        <dbReference type="WBParaSite" id="PS1159_v2.g7453.t1"/>
    </source>
</evidence>
<protein>
    <submittedName>
        <fullName evidence="2">Uncharacterized protein</fullName>
    </submittedName>
</protein>
<name>A0AC35GRH2_9BILA</name>
<sequence>MKFHHHFTFAFCITVFATTFVAGDFDIPDLLFDGSETSHQPLSEYKAVMPKEAYEKLIKIYNTHHLIALDKFKELDDLFMTLPKDVLKKMPLPKIFRQLPQDVQQHLHDVYYNKSLPFEAKLEALDEIITSLPQDLLKLLPQAPEFPEVPEAVEFQVTVLLQFNGYFNIDSLRDYLTPEMYDQILIIIRKKDLPESTRAYLIGRILKEAYAQNPKTFPLPSGESSDNETIPESIRRASLHLMFSKNPFDEKEPFEKVIEELKELSLYKTTNSTDIKYQHSWKKIKRGLKRMGKSAKKRSREVENKVKEVAMKNVDKFIEKYGIMVSA</sequence>
<dbReference type="WBParaSite" id="PS1159_v2.g7453.t1">
    <property type="protein sequence ID" value="PS1159_v2.g7453.t1"/>
    <property type="gene ID" value="PS1159_v2.g7453"/>
</dbReference>
<reference evidence="2" key="1">
    <citation type="submission" date="2022-11" db="UniProtKB">
        <authorList>
            <consortium name="WormBaseParasite"/>
        </authorList>
    </citation>
    <scope>IDENTIFICATION</scope>
</reference>
<proteinExistence type="predicted"/>
<organism evidence="1 2">
    <name type="scientific">Panagrolaimus sp. PS1159</name>
    <dbReference type="NCBI Taxonomy" id="55785"/>
    <lineage>
        <taxon>Eukaryota</taxon>
        <taxon>Metazoa</taxon>
        <taxon>Ecdysozoa</taxon>
        <taxon>Nematoda</taxon>
        <taxon>Chromadorea</taxon>
        <taxon>Rhabditida</taxon>
        <taxon>Tylenchina</taxon>
        <taxon>Panagrolaimomorpha</taxon>
        <taxon>Panagrolaimoidea</taxon>
        <taxon>Panagrolaimidae</taxon>
        <taxon>Panagrolaimus</taxon>
    </lineage>
</organism>